<sequence length="183" mass="20957">MAMVTSAVTVNTEKPVDREKTCPLLLRVFCANGRHNPIMDYTNKSGVPANELQMYTWMDCSLRELTSLIKEVNPDARRRGTTFDFAVVYPDKQSGRYVLREIGNTTNGQRGMDDSKTLQQCKFEIGDYIDVAVSMPGVMMGRRPFAGFGRDQRRNNGDDFERRRSPPMMRGERGERNDRGDRF</sequence>
<comment type="similarity">
    <text evidence="1">Belongs to the SAP18 family.</text>
</comment>
<name>A0A2A2LKU7_9BILA</name>
<dbReference type="InterPro" id="IPR042534">
    <property type="entry name" value="SAP18_sf"/>
</dbReference>
<organism evidence="7 8">
    <name type="scientific">Diploscapter pachys</name>
    <dbReference type="NCBI Taxonomy" id="2018661"/>
    <lineage>
        <taxon>Eukaryota</taxon>
        <taxon>Metazoa</taxon>
        <taxon>Ecdysozoa</taxon>
        <taxon>Nematoda</taxon>
        <taxon>Chromadorea</taxon>
        <taxon>Rhabditida</taxon>
        <taxon>Rhabditina</taxon>
        <taxon>Rhabditomorpha</taxon>
        <taxon>Rhabditoidea</taxon>
        <taxon>Rhabditidae</taxon>
        <taxon>Diploscapter</taxon>
    </lineage>
</organism>
<evidence type="ECO:0000256" key="1">
    <source>
        <dbReference type="ARBA" id="ARBA00009143"/>
    </source>
</evidence>
<keyword evidence="2" id="KW-0678">Repressor</keyword>
<dbReference type="InterPro" id="IPR010516">
    <property type="entry name" value="SAP18"/>
</dbReference>
<evidence type="ECO:0000256" key="3">
    <source>
        <dbReference type="ARBA" id="ARBA00023015"/>
    </source>
</evidence>
<keyword evidence="3" id="KW-0805">Transcription regulation</keyword>
<reference evidence="7 8" key="1">
    <citation type="journal article" date="2017" name="Curr. Biol.">
        <title>Genome architecture and evolution of a unichromosomal asexual nematode.</title>
        <authorList>
            <person name="Fradin H."/>
            <person name="Zegar C."/>
            <person name="Gutwein M."/>
            <person name="Lucas J."/>
            <person name="Kovtun M."/>
            <person name="Corcoran D."/>
            <person name="Baugh L.R."/>
            <person name="Kiontke K."/>
            <person name="Gunsalus K."/>
            <person name="Fitch D.H."/>
            <person name="Piano F."/>
        </authorList>
    </citation>
    <scope>NUCLEOTIDE SEQUENCE [LARGE SCALE GENOMIC DNA]</scope>
    <source>
        <strain evidence="7">PF1309</strain>
    </source>
</reference>
<evidence type="ECO:0000256" key="2">
    <source>
        <dbReference type="ARBA" id="ARBA00022491"/>
    </source>
</evidence>
<dbReference type="PANTHER" id="PTHR13082:SF0">
    <property type="entry name" value="HISTONE DEACETYLASE COMPLEX SUBUNIT SAP18"/>
    <property type="match status" value="1"/>
</dbReference>
<feature type="compositionally biased region" description="Basic and acidic residues" evidence="6">
    <location>
        <begin position="150"/>
        <end position="183"/>
    </location>
</feature>
<dbReference type="AlphaFoldDB" id="A0A2A2LKU7"/>
<dbReference type="Proteomes" id="UP000218231">
    <property type="component" value="Unassembled WGS sequence"/>
</dbReference>
<comment type="caution">
    <text evidence="7">The sequence shown here is derived from an EMBL/GenBank/DDBJ whole genome shotgun (WGS) entry which is preliminary data.</text>
</comment>
<dbReference type="Pfam" id="PF06487">
    <property type="entry name" value="SAP18"/>
    <property type="match status" value="1"/>
</dbReference>
<feature type="region of interest" description="Disordered" evidence="6">
    <location>
        <begin position="143"/>
        <end position="183"/>
    </location>
</feature>
<dbReference type="PANTHER" id="PTHR13082">
    <property type="entry name" value="SAP18"/>
    <property type="match status" value="1"/>
</dbReference>
<dbReference type="GO" id="GO:0005634">
    <property type="term" value="C:nucleus"/>
    <property type="evidence" value="ECO:0007669"/>
    <property type="project" value="TreeGrafter"/>
</dbReference>
<evidence type="ECO:0000313" key="8">
    <source>
        <dbReference type="Proteomes" id="UP000218231"/>
    </source>
</evidence>
<evidence type="ECO:0000256" key="5">
    <source>
        <dbReference type="ARBA" id="ARBA00030511"/>
    </source>
</evidence>
<dbReference type="EMBL" id="LIAE01006641">
    <property type="protein sequence ID" value="PAV86725.1"/>
    <property type="molecule type" value="Genomic_DNA"/>
</dbReference>
<evidence type="ECO:0000256" key="6">
    <source>
        <dbReference type="SAM" id="MobiDB-lite"/>
    </source>
</evidence>
<evidence type="ECO:0000313" key="7">
    <source>
        <dbReference type="EMBL" id="PAV86725.1"/>
    </source>
</evidence>
<evidence type="ECO:0000256" key="4">
    <source>
        <dbReference type="ARBA" id="ARBA00023163"/>
    </source>
</evidence>
<keyword evidence="4" id="KW-0804">Transcription</keyword>
<dbReference type="FunFam" id="3.10.20.550:FF:000001">
    <property type="entry name" value="Histone deacetylase complex subunit SAP18"/>
    <property type="match status" value="1"/>
</dbReference>
<accession>A0A2A2LKU7</accession>
<dbReference type="STRING" id="2018661.A0A2A2LKU7"/>
<dbReference type="OrthoDB" id="440566at2759"/>
<dbReference type="Gene3D" id="3.10.20.550">
    <property type="entry name" value="ASAP complex, SAP18 subunit"/>
    <property type="match status" value="1"/>
</dbReference>
<dbReference type="GO" id="GO:0003714">
    <property type="term" value="F:transcription corepressor activity"/>
    <property type="evidence" value="ECO:0007669"/>
    <property type="project" value="TreeGrafter"/>
</dbReference>
<keyword evidence="8" id="KW-1185">Reference proteome</keyword>
<protein>
    <recommendedName>
        <fullName evidence="5">18 kDa Sin3-associated polypeptide</fullName>
    </recommendedName>
</protein>
<gene>
    <name evidence="7" type="ORF">WR25_14167</name>
</gene>
<proteinExistence type="inferred from homology"/>